<evidence type="ECO:0000313" key="2">
    <source>
        <dbReference type="Proteomes" id="UP001152523"/>
    </source>
</evidence>
<sequence>MSYLHSSPLSHFSFVFFVHSSSKLSLHVSTSYRAVFVVMGSWAFKINLSLNIVEKSGQINSCTIFKKSIECSYFIIDQSSPQSVKNNQILCLRGNQPVNHLFGDVDDYA</sequence>
<proteinExistence type="predicted"/>
<accession>A0AAV0BY87</accession>
<organism evidence="1 2">
    <name type="scientific">Cuscuta epithymum</name>
    <dbReference type="NCBI Taxonomy" id="186058"/>
    <lineage>
        <taxon>Eukaryota</taxon>
        <taxon>Viridiplantae</taxon>
        <taxon>Streptophyta</taxon>
        <taxon>Embryophyta</taxon>
        <taxon>Tracheophyta</taxon>
        <taxon>Spermatophyta</taxon>
        <taxon>Magnoliopsida</taxon>
        <taxon>eudicotyledons</taxon>
        <taxon>Gunneridae</taxon>
        <taxon>Pentapetalae</taxon>
        <taxon>asterids</taxon>
        <taxon>lamiids</taxon>
        <taxon>Solanales</taxon>
        <taxon>Convolvulaceae</taxon>
        <taxon>Cuscuteae</taxon>
        <taxon>Cuscuta</taxon>
        <taxon>Cuscuta subgen. Cuscuta</taxon>
    </lineage>
</organism>
<dbReference type="EMBL" id="CAMAPF010000006">
    <property type="protein sequence ID" value="CAH9056906.1"/>
    <property type="molecule type" value="Genomic_DNA"/>
</dbReference>
<reference evidence="1" key="1">
    <citation type="submission" date="2022-07" db="EMBL/GenBank/DDBJ databases">
        <authorList>
            <person name="Macas J."/>
            <person name="Novak P."/>
            <person name="Neumann P."/>
        </authorList>
    </citation>
    <scope>NUCLEOTIDE SEQUENCE</scope>
</reference>
<dbReference type="AlphaFoldDB" id="A0AAV0BY87"/>
<protein>
    <submittedName>
        <fullName evidence="1">Uncharacterized protein</fullName>
    </submittedName>
</protein>
<dbReference type="Proteomes" id="UP001152523">
    <property type="component" value="Unassembled WGS sequence"/>
</dbReference>
<gene>
    <name evidence="1" type="ORF">CEPIT_LOCUS1029</name>
</gene>
<comment type="caution">
    <text evidence="1">The sequence shown here is derived from an EMBL/GenBank/DDBJ whole genome shotgun (WGS) entry which is preliminary data.</text>
</comment>
<keyword evidence="2" id="KW-1185">Reference proteome</keyword>
<evidence type="ECO:0000313" key="1">
    <source>
        <dbReference type="EMBL" id="CAH9056906.1"/>
    </source>
</evidence>
<name>A0AAV0BY87_9ASTE</name>